<evidence type="ECO:0000256" key="3">
    <source>
        <dbReference type="ARBA" id="ARBA00023163"/>
    </source>
</evidence>
<dbReference type="Proteomes" id="UP000221860">
    <property type="component" value="Unassembled WGS sequence"/>
</dbReference>
<keyword evidence="1" id="KW-0805">Transcription regulation</keyword>
<evidence type="ECO:0000256" key="2">
    <source>
        <dbReference type="ARBA" id="ARBA00023125"/>
    </source>
</evidence>
<accession>A0A2G1MEB0</accession>
<keyword evidence="3" id="KW-0804">Transcription</keyword>
<feature type="compositionally biased region" description="Basic residues" evidence="4">
    <location>
        <begin position="44"/>
        <end position="53"/>
    </location>
</feature>
<dbReference type="InterPro" id="IPR028082">
    <property type="entry name" value="Peripla_BP_I"/>
</dbReference>
<gene>
    <name evidence="6" type="ORF">CJ301_13065</name>
</gene>
<dbReference type="PANTHER" id="PTHR30146:SF109">
    <property type="entry name" value="HTH-TYPE TRANSCRIPTIONAL REGULATOR GALS"/>
    <property type="match status" value="1"/>
</dbReference>
<feature type="compositionally biased region" description="Basic residues" evidence="4">
    <location>
        <begin position="24"/>
        <end position="35"/>
    </location>
</feature>
<dbReference type="Gene3D" id="3.40.50.2300">
    <property type="match status" value="2"/>
</dbReference>
<keyword evidence="7" id="KW-1185">Reference proteome</keyword>
<evidence type="ECO:0000259" key="5">
    <source>
        <dbReference type="Pfam" id="PF13377"/>
    </source>
</evidence>
<feature type="region of interest" description="Disordered" evidence="4">
    <location>
        <begin position="1"/>
        <end position="55"/>
    </location>
</feature>
<feature type="compositionally biased region" description="Basic and acidic residues" evidence="4">
    <location>
        <begin position="185"/>
        <end position="199"/>
    </location>
</feature>
<evidence type="ECO:0000313" key="6">
    <source>
        <dbReference type="EMBL" id="PHP27066.1"/>
    </source>
</evidence>
<proteinExistence type="predicted"/>
<dbReference type="GO" id="GO:0003700">
    <property type="term" value="F:DNA-binding transcription factor activity"/>
    <property type="evidence" value="ECO:0007669"/>
    <property type="project" value="TreeGrafter"/>
</dbReference>
<reference evidence="6 7" key="1">
    <citation type="submission" date="2017-08" db="EMBL/GenBank/DDBJ databases">
        <title>Draft Genome Sequence of Loktanella cinnabarina Strain XM1, Isolated from Coastal Surface Water.</title>
        <authorList>
            <person name="Ma R."/>
            <person name="Wang J."/>
            <person name="Wang Q."/>
            <person name="Ma Z."/>
            <person name="Li J."/>
            <person name="Chen L."/>
        </authorList>
    </citation>
    <scope>NUCLEOTIDE SEQUENCE [LARGE SCALE GENOMIC DNA]</scope>
    <source>
        <strain evidence="6 7">XM1</strain>
    </source>
</reference>
<keyword evidence="2" id="KW-0238">DNA-binding</keyword>
<name>A0A2G1MEB0_9RHOB</name>
<dbReference type="PANTHER" id="PTHR30146">
    <property type="entry name" value="LACI-RELATED TRANSCRIPTIONAL REPRESSOR"/>
    <property type="match status" value="1"/>
</dbReference>
<protein>
    <recommendedName>
        <fullName evidence="5">Transcriptional regulator LacI/GalR-like sensor domain-containing protein</fullName>
    </recommendedName>
</protein>
<comment type="caution">
    <text evidence="6">The sequence shown here is derived from an EMBL/GenBank/DDBJ whole genome shotgun (WGS) entry which is preliminary data.</text>
</comment>
<feature type="domain" description="Transcriptional regulator LacI/GalR-like sensor" evidence="5">
    <location>
        <begin position="82"/>
        <end position="163"/>
    </location>
</feature>
<evidence type="ECO:0000313" key="7">
    <source>
        <dbReference type="Proteomes" id="UP000221860"/>
    </source>
</evidence>
<dbReference type="Pfam" id="PF13377">
    <property type="entry name" value="Peripla_BP_3"/>
    <property type="match status" value="1"/>
</dbReference>
<evidence type="ECO:0000256" key="1">
    <source>
        <dbReference type="ARBA" id="ARBA00023015"/>
    </source>
</evidence>
<feature type="region of interest" description="Disordered" evidence="4">
    <location>
        <begin position="175"/>
        <end position="199"/>
    </location>
</feature>
<dbReference type="SUPFAM" id="SSF53822">
    <property type="entry name" value="Periplasmic binding protein-like I"/>
    <property type="match status" value="1"/>
</dbReference>
<organism evidence="6 7">
    <name type="scientific">Limimaricola cinnabarinus</name>
    <dbReference type="NCBI Taxonomy" id="1125964"/>
    <lineage>
        <taxon>Bacteria</taxon>
        <taxon>Pseudomonadati</taxon>
        <taxon>Pseudomonadota</taxon>
        <taxon>Alphaproteobacteria</taxon>
        <taxon>Rhodobacterales</taxon>
        <taxon>Paracoccaceae</taxon>
        <taxon>Limimaricola</taxon>
    </lineage>
</organism>
<dbReference type="CDD" id="cd06267">
    <property type="entry name" value="PBP1_LacI_sugar_binding-like"/>
    <property type="match status" value="1"/>
</dbReference>
<dbReference type="InterPro" id="IPR046335">
    <property type="entry name" value="LacI/GalR-like_sensor"/>
</dbReference>
<dbReference type="GO" id="GO:0000976">
    <property type="term" value="F:transcription cis-regulatory region binding"/>
    <property type="evidence" value="ECO:0007669"/>
    <property type="project" value="TreeGrafter"/>
</dbReference>
<dbReference type="AlphaFoldDB" id="A0A2G1MEB0"/>
<evidence type="ECO:0000256" key="4">
    <source>
        <dbReference type="SAM" id="MobiDB-lite"/>
    </source>
</evidence>
<sequence>MAGRGRLSLGAQRQPRGHAAGGRSPRRSQASRHHLSLGPQGQGARHRAPRRGGRGAGLAWVGASWGAVRISGFLARGRARGSGVRGARPYPTAVISASDQLAIALASTLDARGLRVPDDVSLIGFNDIQTADFVFPPLTTVRQDRLRLGAQAAALLLRQLAGGQLCLGQSCHAASVASGPGNDVRPQRERLTGDRYSRS</sequence>
<dbReference type="EMBL" id="NQWH01000021">
    <property type="protein sequence ID" value="PHP27066.1"/>
    <property type="molecule type" value="Genomic_DNA"/>
</dbReference>